<evidence type="ECO:0000313" key="6">
    <source>
        <dbReference type="Proteomes" id="UP000267408"/>
    </source>
</evidence>
<gene>
    <name evidence="5" type="ORF">EDD39_1140</name>
</gene>
<feature type="domain" description="LytR/CpsA/Psr regulator C-terminal" evidence="4">
    <location>
        <begin position="401"/>
        <end position="483"/>
    </location>
</feature>
<proteinExistence type="inferred from homology"/>
<feature type="compositionally biased region" description="Pro residues" evidence="2">
    <location>
        <begin position="383"/>
        <end position="393"/>
    </location>
</feature>
<feature type="compositionally biased region" description="Low complexity" evidence="2">
    <location>
        <begin position="486"/>
        <end position="502"/>
    </location>
</feature>
<comment type="similarity">
    <text evidence="1">Belongs to the LytR/CpsA/Psr (LCP) family.</text>
</comment>
<feature type="region of interest" description="Disordered" evidence="2">
    <location>
        <begin position="486"/>
        <end position="521"/>
    </location>
</feature>
<dbReference type="InterPro" id="IPR004474">
    <property type="entry name" value="LytR_CpsA_psr"/>
</dbReference>
<comment type="caution">
    <text evidence="5">The sequence shown here is derived from an EMBL/GenBank/DDBJ whole genome shotgun (WGS) entry which is preliminary data.</text>
</comment>
<feature type="region of interest" description="Disordered" evidence="2">
    <location>
        <begin position="1"/>
        <end position="42"/>
    </location>
</feature>
<dbReference type="EMBL" id="RJVJ01000001">
    <property type="protein sequence ID" value="ROR43005.1"/>
    <property type="molecule type" value="Genomic_DNA"/>
</dbReference>
<reference evidence="5 6" key="1">
    <citation type="submission" date="2018-11" db="EMBL/GenBank/DDBJ databases">
        <title>Sequencing the genomes of 1000 actinobacteria strains.</title>
        <authorList>
            <person name="Klenk H.-P."/>
        </authorList>
    </citation>
    <scope>NUCLEOTIDE SEQUENCE [LARGE SCALE GENOMIC DNA]</scope>
    <source>
        <strain evidence="5 6">DSM 44780</strain>
    </source>
</reference>
<protein>
    <submittedName>
        <fullName evidence="5">LytR family transcriptional attenuator</fullName>
    </submittedName>
</protein>
<evidence type="ECO:0000259" key="3">
    <source>
        <dbReference type="Pfam" id="PF03816"/>
    </source>
</evidence>
<evidence type="ECO:0000313" key="5">
    <source>
        <dbReference type="EMBL" id="ROR43005.1"/>
    </source>
</evidence>
<dbReference type="RefSeq" id="WP_100837051.1">
    <property type="nucleotide sequence ID" value="NZ_RJVJ01000001.1"/>
</dbReference>
<dbReference type="AlphaFoldDB" id="A0A8G1UFL1"/>
<dbReference type="NCBIfam" id="TIGR00350">
    <property type="entry name" value="lytR_cpsA_psr"/>
    <property type="match status" value="1"/>
</dbReference>
<dbReference type="InterPro" id="IPR050922">
    <property type="entry name" value="LytR/CpsA/Psr_CW_biosynth"/>
</dbReference>
<organism evidence="5 6">
    <name type="scientific">Kitasatospora cineracea</name>
    <dbReference type="NCBI Taxonomy" id="88074"/>
    <lineage>
        <taxon>Bacteria</taxon>
        <taxon>Bacillati</taxon>
        <taxon>Actinomycetota</taxon>
        <taxon>Actinomycetes</taxon>
        <taxon>Kitasatosporales</taxon>
        <taxon>Streptomycetaceae</taxon>
        <taxon>Kitasatospora</taxon>
    </lineage>
</organism>
<dbReference type="Gene3D" id="3.40.630.190">
    <property type="entry name" value="LCP protein"/>
    <property type="match status" value="1"/>
</dbReference>
<dbReference type="InterPro" id="IPR027381">
    <property type="entry name" value="LytR/CpsA/Psr_C"/>
</dbReference>
<name>A0A8G1UFL1_9ACTN</name>
<feature type="compositionally biased region" description="Basic residues" evidence="2">
    <location>
        <begin position="29"/>
        <end position="42"/>
    </location>
</feature>
<feature type="region of interest" description="Disordered" evidence="2">
    <location>
        <begin position="77"/>
        <end position="98"/>
    </location>
</feature>
<dbReference type="OrthoDB" id="9782542at2"/>
<feature type="domain" description="Cell envelope-related transcriptional attenuator" evidence="3">
    <location>
        <begin position="125"/>
        <end position="294"/>
    </location>
</feature>
<evidence type="ECO:0000259" key="4">
    <source>
        <dbReference type="Pfam" id="PF13399"/>
    </source>
</evidence>
<dbReference type="PANTHER" id="PTHR33392:SF6">
    <property type="entry name" value="POLYISOPRENYL-TEICHOIC ACID--PEPTIDOGLYCAN TEICHOIC ACID TRANSFERASE TAGU"/>
    <property type="match status" value="1"/>
</dbReference>
<dbReference type="Gene3D" id="3.30.70.2390">
    <property type="match status" value="1"/>
</dbReference>
<sequence>MPPARPRPGDLGHTPHRSDRPARRAPRPDRRRRRPKAQRRRTARRRIALALAAVLVLVGGSGCALYLRLSSNISSFDASGLSTSRPTPPSPAADGSTPLNVLLIGSDARGGGNQDLGGGEVGGARSDTTVLLHIYADRRRAVAVSFPRDALVEIAACKLPDGTWTKPQPNTMFNAAFSVGDSDQGNPACTQNTVEKLTGLRIDHTVVVDFKGLAAITDALGGVEVCLPNAVYEKDLDPNLPSKGRLLYPQGPQKVSGQAALDYVRLRHGIGDGSDIGRMKRQQAFLASVIRDVKKRGMAPTVLLPLADAATKSLTVDPGLASAAKLAAFAGSLKDIDPANIRFLTTPWRYQGARVALLQPDTEQLWTALRADRPLDAPAPQASTPPSPAPSTPAPSGAGAAVTVLNGTTVPGLAARADEDLRAAGFTVTATGNTPARERSATTVIGYGTGQESAARQLAALFPGSRLQTRTGTALVLTLGDDYAARPAPTSTPAPGGALPGSVLEQSRTAADDSCGNLSYG</sequence>
<feature type="compositionally biased region" description="Basic and acidic residues" evidence="2">
    <location>
        <begin position="16"/>
        <end position="28"/>
    </location>
</feature>
<dbReference type="Pfam" id="PF13399">
    <property type="entry name" value="LytR_C"/>
    <property type="match status" value="1"/>
</dbReference>
<dbReference type="PANTHER" id="PTHR33392">
    <property type="entry name" value="POLYISOPRENYL-TEICHOIC ACID--PEPTIDOGLYCAN TEICHOIC ACID TRANSFERASE TAGU"/>
    <property type="match status" value="1"/>
</dbReference>
<feature type="region of interest" description="Disordered" evidence="2">
    <location>
        <begin position="375"/>
        <end position="400"/>
    </location>
</feature>
<evidence type="ECO:0000256" key="1">
    <source>
        <dbReference type="ARBA" id="ARBA00006068"/>
    </source>
</evidence>
<dbReference type="Proteomes" id="UP000267408">
    <property type="component" value="Unassembled WGS sequence"/>
</dbReference>
<accession>A0A8G1UFL1</accession>
<dbReference type="Pfam" id="PF03816">
    <property type="entry name" value="LytR_cpsA_psr"/>
    <property type="match status" value="1"/>
</dbReference>
<evidence type="ECO:0000256" key="2">
    <source>
        <dbReference type="SAM" id="MobiDB-lite"/>
    </source>
</evidence>